<gene>
    <name evidence="1" type="ORF">H4219_002861</name>
</gene>
<sequence length="306" mass="35206">MSARNKLSFGIVRNNQEFARELLHISQKFNDVLVKMGVVSEENLQKPFTLFYPRFFSLAYFSTINEIQTMVGIKVLRWICIKALRKGGIEIEETRHYFDGPAHLGTDDNFGVFIDQFEEDPLPTDPKDFQKRPIEIEGLIVKKLVSKERDALSSMEATSTTSSRTHDEDKLDTNSRCYQLCCVRFGLFIATSIFCMEFKRDPSQVASSFCADVKRKVEKLLNSISQTEIPIGTKDEKQEGPEIPRPVFGDSEIEKFIEMFDEERVELDYLEKMASGNTARVVHWECLCPVNLENWLEQIYINGGKL</sequence>
<evidence type="ECO:0000313" key="1">
    <source>
        <dbReference type="EMBL" id="KAJ1918033.1"/>
    </source>
</evidence>
<dbReference type="AlphaFoldDB" id="A0A9W8DQ17"/>
<protein>
    <submittedName>
        <fullName evidence="1">Uncharacterized protein</fullName>
    </submittedName>
</protein>
<organism evidence="1 2">
    <name type="scientific">Mycoemilia scoparia</name>
    <dbReference type="NCBI Taxonomy" id="417184"/>
    <lineage>
        <taxon>Eukaryota</taxon>
        <taxon>Fungi</taxon>
        <taxon>Fungi incertae sedis</taxon>
        <taxon>Zoopagomycota</taxon>
        <taxon>Kickxellomycotina</taxon>
        <taxon>Kickxellomycetes</taxon>
        <taxon>Kickxellales</taxon>
        <taxon>Kickxellaceae</taxon>
        <taxon>Mycoemilia</taxon>
    </lineage>
</organism>
<evidence type="ECO:0000313" key="2">
    <source>
        <dbReference type="Proteomes" id="UP001150538"/>
    </source>
</evidence>
<keyword evidence="2" id="KW-1185">Reference proteome</keyword>
<comment type="caution">
    <text evidence="1">The sequence shown here is derived from an EMBL/GenBank/DDBJ whole genome shotgun (WGS) entry which is preliminary data.</text>
</comment>
<reference evidence="1" key="1">
    <citation type="submission" date="2022-07" db="EMBL/GenBank/DDBJ databases">
        <title>Phylogenomic reconstructions and comparative analyses of Kickxellomycotina fungi.</title>
        <authorList>
            <person name="Reynolds N.K."/>
            <person name="Stajich J.E."/>
            <person name="Barry K."/>
            <person name="Grigoriev I.V."/>
            <person name="Crous P."/>
            <person name="Smith M.E."/>
        </authorList>
    </citation>
    <scope>NUCLEOTIDE SEQUENCE</scope>
    <source>
        <strain evidence="1">NBRC 100468</strain>
    </source>
</reference>
<name>A0A9W8DQ17_9FUNG</name>
<accession>A0A9W8DQ17</accession>
<dbReference type="EMBL" id="JANBPU010000055">
    <property type="protein sequence ID" value="KAJ1918033.1"/>
    <property type="molecule type" value="Genomic_DNA"/>
</dbReference>
<dbReference type="Proteomes" id="UP001150538">
    <property type="component" value="Unassembled WGS sequence"/>
</dbReference>
<proteinExistence type="predicted"/>